<accession>A0A6M3KYR8</accession>
<dbReference type="AlphaFoldDB" id="A0A6M3KYR8"/>
<proteinExistence type="predicted"/>
<dbReference type="EMBL" id="MT142662">
    <property type="protein sequence ID" value="QJA86842.1"/>
    <property type="molecule type" value="Genomic_DNA"/>
</dbReference>
<evidence type="ECO:0000313" key="1">
    <source>
        <dbReference type="EMBL" id="QJA86842.1"/>
    </source>
</evidence>
<reference evidence="1" key="1">
    <citation type="submission" date="2020-03" db="EMBL/GenBank/DDBJ databases">
        <title>The deep terrestrial virosphere.</title>
        <authorList>
            <person name="Holmfeldt K."/>
            <person name="Nilsson E."/>
            <person name="Simone D."/>
            <person name="Lopez-Fernandez M."/>
            <person name="Wu X."/>
            <person name="de Brujin I."/>
            <person name="Lundin D."/>
            <person name="Andersson A."/>
            <person name="Bertilsson S."/>
            <person name="Dopson M."/>
        </authorList>
    </citation>
    <scope>NUCLEOTIDE SEQUENCE</scope>
    <source>
        <strain evidence="1">MM415B03115</strain>
    </source>
</reference>
<organism evidence="1">
    <name type="scientific">viral metagenome</name>
    <dbReference type="NCBI Taxonomy" id="1070528"/>
    <lineage>
        <taxon>unclassified sequences</taxon>
        <taxon>metagenomes</taxon>
        <taxon>organismal metagenomes</taxon>
    </lineage>
</organism>
<gene>
    <name evidence="1" type="ORF">MM415B03115_0013</name>
</gene>
<protein>
    <submittedName>
        <fullName evidence="1">Uncharacterized protein</fullName>
    </submittedName>
</protein>
<sequence length="72" mass="7792">MTGTTLIQVDHSFAEKISSNPTSFVLALLQNLDCHAGHSLDAYGCKVVMQVRSKAATARVTSISMEWAEIPI</sequence>
<name>A0A6M3KYR8_9ZZZZ</name>